<keyword evidence="4" id="KW-0963">Cytoplasm</keyword>
<evidence type="ECO:0000256" key="4">
    <source>
        <dbReference type="ARBA" id="ARBA00022490"/>
    </source>
</evidence>
<evidence type="ECO:0000256" key="2">
    <source>
        <dbReference type="ARBA" id="ARBA00004496"/>
    </source>
</evidence>
<dbReference type="InterPro" id="IPR035895">
    <property type="entry name" value="HPr-like_sf"/>
</dbReference>
<dbReference type="PROSITE" id="PS00369">
    <property type="entry name" value="PTS_HPR_HIS"/>
    <property type="match status" value="1"/>
</dbReference>
<feature type="domain" description="HPr" evidence="6">
    <location>
        <begin position="1"/>
        <end position="85"/>
    </location>
</feature>
<evidence type="ECO:0000259" key="6">
    <source>
        <dbReference type="PROSITE" id="PS51350"/>
    </source>
</evidence>
<dbReference type="SUPFAM" id="SSF55594">
    <property type="entry name" value="HPr-like"/>
    <property type="match status" value="1"/>
</dbReference>
<comment type="function">
    <text evidence="1">General (non sugar-specific) component of the phosphoenolpyruvate-dependent sugar phosphotransferase system (sugar PTS). This major carbohydrate active-transport system catalyzes the phosphorylation of incoming sugar substrates concomitantly with their translocation across the cell membrane. The phosphoryl group from phosphoenolpyruvate (PEP) is transferred to the phosphoryl carrier protein HPr by enzyme I. Phospho-HPr then transfers it to the PTS EIIA domain.</text>
</comment>
<sequence>MVSFNYTITDEVGIHARPASLLVTEAKSHADKITIVKGEKSADAKKLMGLLSLGAKQGEEVTVQVEGETEADTLVKLEEYFKNNL</sequence>
<dbReference type="NCBIfam" id="TIGR01003">
    <property type="entry name" value="PTS_HPr_family"/>
    <property type="match status" value="1"/>
</dbReference>
<evidence type="ECO:0000313" key="7">
    <source>
        <dbReference type="EMBL" id="SOB98067.1"/>
    </source>
</evidence>
<dbReference type="InterPro" id="IPR050399">
    <property type="entry name" value="HPr"/>
</dbReference>
<dbReference type="Proteomes" id="UP000219563">
    <property type="component" value="Unassembled WGS sequence"/>
</dbReference>
<gene>
    <name evidence="7" type="ORF">SAMN02910411_1321</name>
</gene>
<organism evidence="7 8">
    <name type="scientific">Pseudobutyrivibrio ruminis DSM 9787</name>
    <dbReference type="NCBI Taxonomy" id="1123011"/>
    <lineage>
        <taxon>Bacteria</taxon>
        <taxon>Bacillati</taxon>
        <taxon>Bacillota</taxon>
        <taxon>Clostridia</taxon>
        <taxon>Lachnospirales</taxon>
        <taxon>Lachnospiraceae</taxon>
        <taxon>Pseudobutyrivibrio</taxon>
    </lineage>
</organism>
<evidence type="ECO:0000256" key="1">
    <source>
        <dbReference type="ARBA" id="ARBA00003681"/>
    </source>
</evidence>
<dbReference type="Gene3D" id="3.30.1340.10">
    <property type="entry name" value="HPr-like"/>
    <property type="match status" value="1"/>
</dbReference>
<dbReference type="PROSITE" id="PS51350">
    <property type="entry name" value="PTS_HPR_DOM"/>
    <property type="match status" value="1"/>
</dbReference>
<evidence type="ECO:0000256" key="5">
    <source>
        <dbReference type="ARBA" id="ARBA00022683"/>
    </source>
</evidence>
<dbReference type="GO" id="GO:0005737">
    <property type="term" value="C:cytoplasm"/>
    <property type="evidence" value="ECO:0007669"/>
    <property type="project" value="UniProtKB-SubCell"/>
</dbReference>
<comment type="subcellular location">
    <subcellularLocation>
        <location evidence="2">Cytoplasm</location>
    </subcellularLocation>
</comment>
<dbReference type="PRINTS" id="PR00107">
    <property type="entry name" value="PHOSPHOCPHPR"/>
</dbReference>
<keyword evidence="5" id="KW-0598">Phosphotransferase system</keyword>
<dbReference type="RefSeq" id="WP_090395445.1">
    <property type="nucleotide sequence ID" value="NZ_OBMR01000004.1"/>
</dbReference>
<dbReference type="InterPro" id="IPR000032">
    <property type="entry name" value="HPr-like"/>
</dbReference>
<proteinExistence type="predicted"/>
<dbReference type="GO" id="GO:0009401">
    <property type="term" value="P:phosphoenolpyruvate-dependent sugar phosphotransferase system"/>
    <property type="evidence" value="ECO:0007669"/>
    <property type="project" value="UniProtKB-KW"/>
</dbReference>
<evidence type="ECO:0000256" key="3">
    <source>
        <dbReference type="ARBA" id="ARBA00020422"/>
    </source>
</evidence>
<evidence type="ECO:0000313" key="8">
    <source>
        <dbReference type="Proteomes" id="UP000219563"/>
    </source>
</evidence>
<dbReference type="EMBL" id="OBMR01000004">
    <property type="protein sequence ID" value="SOB98067.1"/>
    <property type="molecule type" value="Genomic_DNA"/>
</dbReference>
<accession>A0A285RVD6</accession>
<dbReference type="PANTHER" id="PTHR33705">
    <property type="entry name" value="PHOSPHOCARRIER PROTEIN HPR"/>
    <property type="match status" value="1"/>
</dbReference>
<dbReference type="Pfam" id="PF00381">
    <property type="entry name" value="PTS-HPr"/>
    <property type="match status" value="1"/>
</dbReference>
<protein>
    <recommendedName>
        <fullName evidence="3">Phosphocarrier protein HPr</fullName>
    </recommendedName>
</protein>
<dbReference type="PANTHER" id="PTHR33705:SF2">
    <property type="entry name" value="PHOSPHOCARRIER PROTEIN NPR"/>
    <property type="match status" value="1"/>
</dbReference>
<dbReference type="InterPro" id="IPR001020">
    <property type="entry name" value="PTS_HPr_His_P_site"/>
</dbReference>
<name>A0A285RVD6_9FIRM</name>
<dbReference type="AlphaFoldDB" id="A0A285RVD6"/>
<reference evidence="7 8" key="1">
    <citation type="submission" date="2017-08" db="EMBL/GenBank/DDBJ databases">
        <authorList>
            <person name="de Groot N.N."/>
        </authorList>
    </citation>
    <scope>NUCLEOTIDE SEQUENCE [LARGE SCALE GENOMIC DNA]</scope>
    <source>
        <strain evidence="7 8">DSM 9787</strain>
    </source>
</reference>
<dbReference type="CDD" id="cd00367">
    <property type="entry name" value="PTS-HPr_like"/>
    <property type="match status" value="1"/>
</dbReference>